<dbReference type="Gene3D" id="3.40.605.10">
    <property type="entry name" value="Aldehyde Dehydrogenase, Chain A, domain 1"/>
    <property type="match status" value="1"/>
</dbReference>
<gene>
    <name evidence="6" type="ORF">FN846DRAFT_45310</name>
</gene>
<dbReference type="Gene3D" id="3.40.309.10">
    <property type="entry name" value="Aldehyde Dehydrogenase, Chain A, domain 2"/>
    <property type="match status" value="1"/>
</dbReference>
<dbReference type="AlphaFoldDB" id="A0A5J5EVZ1"/>
<dbReference type="Proteomes" id="UP000326924">
    <property type="component" value="Unassembled WGS sequence"/>
</dbReference>
<dbReference type="InterPro" id="IPR029510">
    <property type="entry name" value="Ald_DH_CS_GLU"/>
</dbReference>
<comment type="similarity">
    <text evidence="1 4">Belongs to the aldehyde dehydrogenase family.</text>
</comment>
<name>A0A5J5EVZ1_9PEZI</name>
<dbReference type="InterPro" id="IPR016163">
    <property type="entry name" value="Ald_DH_C"/>
</dbReference>
<dbReference type="InterPro" id="IPR050740">
    <property type="entry name" value="Aldehyde_DH_Superfamily"/>
</dbReference>
<comment type="caution">
    <text evidence="6">The sequence shown here is derived from an EMBL/GenBank/DDBJ whole genome shotgun (WGS) entry which is preliminary data.</text>
</comment>
<dbReference type="FunFam" id="3.40.605.10:FF:000007">
    <property type="entry name" value="NAD/NADP-dependent betaine aldehyde dehydrogenase"/>
    <property type="match status" value="1"/>
</dbReference>
<dbReference type="InterPro" id="IPR016162">
    <property type="entry name" value="Ald_DH_N"/>
</dbReference>
<evidence type="ECO:0000313" key="6">
    <source>
        <dbReference type="EMBL" id="KAA8904190.1"/>
    </source>
</evidence>
<evidence type="ECO:0000256" key="1">
    <source>
        <dbReference type="ARBA" id="ARBA00009986"/>
    </source>
</evidence>
<dbReference type="SUPFAM" id="SSF53720">
    <property type="entry name" value="ALDH-like"/>
    <property type="match status" value="1"/>
</dbReference>
<evidence type="ECO:0000259" key="5">
    <source>
        <dbReference type="Pfam" id="PF00171"/>
    </source>
</evidence>
<reference evidence="6 7" key="1">
    <citation type="submission" date="2019-09" db="EMBL/GenBank/DDBJ databases">
        <title>Draft genome of the ectomycorrhizal ascomycete Sphaerosporella brunnea.</title>
        <authorList>
            <consortium name="DOE Joint Genome Institute"/>
            <person name="Benucci G.M."/>
            <person name="Marozzi G."/>
            <person name="Antonielli L."/>
            <person name="Sanchez S."/>
            <person name="Marco P."/>
            <person name="Wang X."/>
            <person name="Falini L.B."/>
            <person name="Barry K."/>
            <person name="Haridas S."/>
            <person name="Lipzen A."/>
            <person name="Labutti K."/>
            <person name="Grigoriev I.V."/>
            <person name="Murat C."/>
            <person name="Martin F."/>
            <person name="Albertini E."/>
            <person name="Donnini D."/>
            <person name="Bonito G."/>
        </authorList>
    </citation>
    <scope>NUCLEOTIDE SEQUENCE [LARGE SCALE GENOMIC DNA]</scope>
    <source>
        <strain evidence="6 7">Sb_GMNB300</strain>
    </source>
</reference>
<evidence type="ECO:0000256" key="2">
    <source>
        <dbReference type="ARBA" id="ARBA00023002"/>
    </source>
</evidence>
<dbReference type="InParanoid" id="A0A5J5EVZ1"/>
<dbReference type="OrthoDB" id="310895at2759"/>
<dbReference type="Pfam" id="PF00171">
    <property type="entry name" value="Aldedh"/>
    <property type="match status" value="1"/>
</dbReference>
<dbReference type="EMBL" id="VXIS01000112">
    <property type="protein sequence ID" value="KAA8904190.1"/>
    <property type="molecule type" value="Genomic_DNA"/>
</dbReference>
<organism evidence="6 7">
    <name type="scientific">Sphaerosporella brunnea</name>
    <dbReference type="NCBI Taxonomy" id="1250544"/>
    <lineage>
        <taxon>Eukaryota</taxon>
        <taxon>Fungi</taxon>
        <taxon>Dikarya</taxon>
        <taxon>Ascomycota</taxon>
        <taxon>Pezizomycotina</taxon>
        <taxon>Pezizomycetes</taxon>
        <taxon>Pezizales</taxon>
        <taxon>Pyronemataceae</taxon>
        <taxon>Sphaerosporella</taxon>
    </lineage>
</organism>
<dbReference type="PROSITE" id="PS00687">
    <property type="entry name" value="ALDEHYDE_DEHYDR_GLU"/>
    <property type="match status" value="1"/>
</dbReference>
<proteinExistence type="inferred from homology"/>
<dbReference type="GO" id="GO:0004777">
    <property type="term" value="F:succinate-semialdehyde dehydrogenase (NAD+) activity"/>
    <property type="evidence" value="ECO:0007669"/>
    <property type="project" value="TreeGrafter"/>
</dbReference>
<accession>A0A5J5EVZ1</accession>
<evidence type="ECO:0000313" key="7">
    <source>
        <dbReference type="Proteomes" id="UP000326924"/>
    </source>
</evidence>
<feature type="active site" evidence="3">
    <location>
        <position position="254"/>
    </location>
</feature>
<evidence type="ECO:0000256" key="4">
    <source>
        <dbReference type="RuleBase" id="RU003345"/>
    </source>
</evidence>
<dbReference type="GO" id="GO:0009450">
    <property type="term" value="P:gamma-aminobutyric acid catabolic process"/>
    <property type="evidence" value="ECO:0007669"/>
    <property type="project" value="TreeGrafter"/>
</dbReference>
<evidence type="ECO:0000256" key="3">
    <source>
        <dbReference type="PROSITE-ProRule" id="PRU10007"/>
    </source>
</evidence>
<dbReference type="PANTHER" id="PTHR43353">
    <property type="entry name" value="SUCCINATE-SEMIALDEHYDE DEHYDROGENASE, MITOCHONDRIAL"/>
    <property type="match status" value="1"/>
</dbReference>
<protein>
    <submittedName>
        <fullName evidence="6">Aldehyde dehydrogenase domain-containing protein</fullName>
    </submittedName>
</protein>
<keyword evidence="2 4" id="KW-0560">Oxidoreductase</keyword>
<dbReference type="InterPro" id="IPR016161">
    <property type="entry name" value="Ald_DH/histidinol_DH"/>
</dbReference>
<feature type="domain" description="Aldehyde dehydrogenase" evidence="5">
    <location>
        <begin position="22"/>
        <end position="470"/>
    </location>
</feature>
<dbReference type="PROSITE" id="PS00070">
    <property type="entry name" value="ALDEHYDE_DEHYDR_CYS"/>
    <property type="match status" value="1"/>
</dbReference>
<dbReference type="InterPro" id="IPR016160">
    <property type="entry name" value="Ald_DH_CS_CYS"/>
</dbReference>
<keyword evidence="7" id="KW-1185">Reference proteome</keyword>
<dbReference type="InterPro" id="IPR015590">
    <property type="entry name" value="Aldehyde_DH_dom"/>
</dbReference>
<sequence length="474" mass="50707">MASDKNLVIPLVINGKEIVSAKTFPVTSPATGEVLWHSSSASLEDVDKAIAAATAALPEWKATRLSKRRDMILKVAEELEKNQAAINETMKVEVAADQGWCDFNISNTLEMLRGVASRVCSLEGRIPESNASDLTAMVVREPYGVVLAIAPWNAPVILAARSIIFPLAAGNTVIFKSSELSPHTQYLLTQCFLNAGFPPGAINILGHCREDAPKITEALIKAPSVRKVNFTGSTAVGRRVAAMCGENLKPVTLELGGKAPMIVCSDADIEKAAGAGAFGAFYYAGQTCMATEKILVHNSIASEFTTALKATVERMFGPSQVLIQSAGPRRVAGLLSHAAEKGAQLHPATPTELVNPNEHHNVIVTGVNTDMDLWHAESFGPVVMIAEFETEEEAILKANDTEYGLSAAVWTNDLAKGIRIARQIESGAVHINGATVYDEIALPHGGLKNSGYGRFNGTWGLEEFTTTKTITFRV</sequence>
<dbReference type="PANTHER" id="PTHR43353:SF6">
    <property type="entry name" value="CYTOPLASMIC ALDEHYDE DEHYDROGENASE (EUROFUNG)"/>
    <property type="match status" value="1"/>
</dbReference>